<gene>
    <name evidence="2" type="ORF">HOV93_44130</name>
</gene>
<dbReference type="PROSITE" id="PS51257">
    <property type="entry name" value="PROKAR_LIPOPROTEIN"/>
    <property type="match status" value="1"/>
</dbReference>
<evidence type="ECO:0000313" key="2">
    <source>
        <dbReference type="EMBL" id="MBA2117217.1"/>
    </source>
</evidence>
<dbReference type="EMBL" id="JABRWO010000013">
    <property type="protein sequence ID" value="MBA2117217.1"/>
    <property type="molecule type" value="Genomic_DNA"/>
</dbReference>
<sequence>MSQKDYTRRDFHMLSAAALSGMLAAGTIGCGSQPAAKTGEEDGGSPAEGRDTSTVAKHACRGLNECKGQGAKGTNECAGAGNCATVEHHICGGHNDCKGQGGCGKTPGANECAGKGGCGIPMTGGMWKKARELFEERMKEKEVELNPAPEPTA</sequence>
<dbReference type="AlphaFoldDB" id="A0A7V9A992"/>
<feature type="region of interest" description="Disordered" evidence="1">
    <location>
        <begin position="34"/>
        <end position="53"/>
    </location>
</feature>
<protein>
    <submittedName>
        <fullName evidence="2">Uncharacterized protein</fullName>
    </submittedName>
</protein>
<evidence type="ECO:0000256" key="1">
    <source>
        <dbReference type="SAM" id="MobiDB-lite"/>
    </source>
</evidence>
<accession>A0A7V9A992</accession>
<dbReference type="Proteomes" id="UP000551616">
    <property type="component" value="Unassembled WGS sequence"/>
</dbReference>
<reference evidence="2 3" key="1">
    <citation type="submission" date="2020-05" db="EMBL/GenBank/DDBJ databases">
        <title>Bremerella alba sp. nov., a novel planctomycete isolated from the surface of the macroalga Fucus spiralis.</title>
        <authorList>
            <person name="Godinho O."/>
            <person name="Botelho R."/>
            <person name="Albuquerque L."/>
            <person name="Wiegand S."/>
            <person name="Da Costa M.S."/>
            <person name="Lobo-Da-Cunha A."/>
            <person name="Jogler C."/>
            <person name="Lage O.M."/>
        </authorList>
    </citation>
    <scope>NUCLEOTIDE SEQUENCE [LARGE SCALE GENOMIC DNA]</scope>
    <source>
        <strain evidence="2 3">FF15</strain>
    </source>
</reference>
<comment type="caution">
    <text evidence="2">The sequence shown here is derived from an EMBL/GenBank/DDBJ whole genome shotgun (WGS) entry which is preliminary data.</text>
</comment>
<dbReference type="InterPro" id="IPR006311">
    <property type="entry name" value="TAT_signal"/>
</dbReference>
<name>A0A7V9A992_9BACT</name>
<keyword evidence="3" id="KW-1185">Reference proteome</keyword>
<evidence type="ECO:0000313" key="3">
    <source>
        <dbReference type="Proteomes" id="UP000551616"/>
    </source>
</evidence>
<dbReference type="RefSeq" id="WP_207398596.1">
    <property type="nucleotide sequence ID" value="NZ_JABRWO010000013.1"/>
</dbReference>
<organism evidence="2 3">
    <name type="scientific">Bremerella alba</name>
    <dbReference type="NCBI Taxonomy" id="980252"/>
    <lineage>
        <taxon>Bacteria</taxon>
        <taxon>Pseudomonadati</taxon>
        <taxon>Planctomycetota</taxon>
        <taxon>Planctomycetia</taxon>
        <taxon>Pirellulales</taxon>
        <taxon>Pirellulaceae</taxon>
        <taxon>Bremerella</taxon>
    </lineage>
</organism>
<dbReference type="PROSITE" id="PS51318">
    <property type="entry name" value="TAT"/>
    <property type="match status" value="1"/>
</dbReference>
<proteinExistence type="predicted"/>